<dbReference type="InterPro" id="IPR041577">
    <property type="entry name" value="RT_RNaseH_2"/>
</dbReference>
<dbReference type="InterPro" id="IPR051320">
    <property type="entry name" value="Viral_Replic_Matur_Polypro"/>
</dbReference>
<evidence type="ECO:0000259" key="1">
    <source>
        <dbReference type="Pfam" id="PF17919"/>
    </source>
</evidence>
<dbReference type="PANTHER" id="PTHR33064">
    <property type="entry name" value="POL PROTEIN"/>
    <property type="match status" value="1"/>
</dbReference>
<dbReference type="OrthoDB" id="123606at2759"/>
<dbReference type="Pfam" id="PF17919">
    <property type="entry name" value="RT_RNaseH_2"/>
    <property type="match status" value="1"/>
</dbReference>
<dbReference type="EMBL" id="BSXT01001751">
    <property type="protein sequence ID" value="GMF44957.1"/>
    <property type="molecule type" value="Genomic_DNA"/>
</dbReference>
<accession>A0A9W6XTS6</accession>
<dbReference type="AlphaFoldDB" id="A0A9W6XTS6"/>
<dbReference type="InterPro" id="IPR043502">
    <property type="entry name" value="DNA/RNA_pol_sf"/>
</dbReference>
<dbReference type="Proteomes" id="UP001165121">
    <property type="component" value="Unassembled WGS sequence"/>
</dbReference>
<dbReference type="Gene3D" id="3.30.70.270">
    <property type="match status" value="1"/>
</dbReference>
<feature type="domain" description="Reverse transcriptase/retrotransposon-derived protein RNase H-like" evidence="1">
    <location>
        <begin position="42"/>
        <end position="99"/>
    </location>
</feature>
<evidence type="ECO:0000313" key="2">
    <source>
        <dbReference type="EMBL" id="GMF44957.1"/>
    </source>
</evidence>
<reference evidence="2" key="1">
    <citation type="submission" date="2023-04" db="EMBL/GenBank/DDBJ databases">
        <title>Phytophthora fragariaefolia NBRC 109709.</title>
        <authorList>
            <person name="Ichikawa N."/>
            <person name="Sato H."/>
            <person name="Tonouchi N."/>
        </authorList>
    </citation>
    <scope>NUCLEOTIDE SEQUENCE</scope>
    <source>
        <strain evidence="2">NBRC 109709</strain>
    </source>
</reference>
<name>A0A9W6XTS6_9STRA</name>
<dbReference type="SUPFAM" id="SSF56672">
    <property type="entry name" value="DNA/RNA polymerases"/>
    <property type="match status" value="1"/>
</dbReference>
<proteinExistence type="predicted"/>
<sequence length="100" mass="11079">MTYAFKRQGTEAVPWARYVRGQLRGQDSPVVAAPKKDAASDWTAKCQQAFDAVKQGLIEAPILAVVDQDRPFHVVCDASNFAIGCTLMSHDHEGRDRVVY</sequence>
<dbReference type="InterPro" id="IPR043128">
    <property type="entry name" value="Rev_trsase/Diguanyl_cyclase"/>
</dbReference>
<gene>
    <name evidence="2" type="ORF">Pfra01_001590800</name>
</gene>
<comment type="caution">
    <text evidence="2">The sequence shown here is derived from an EMBL/GenBank/DDBJ whole genome shotgun (WGS) entry which is preliminary data.</text>
</comment>
<organism evidence="2 3">
    <name type="scientific">Phytophthora fragariaefolia</name>
    <dbReference type="NCBI Taxonomy" id="1490495"/>
    <lineage>
        <taxon>Eukaryota</taxon>
        <taxon>Sar</taxon>
        <taxon>Stramenopiles</taxon>
        <taxon>Oomycota</taxon>
        <taxon>Peronosporomycetes</taxon>
        <taxon>Peronosporales</taxon>
        <taxon>Peronosporaceae</taxon>
        <taxon>Phytophthora</taxon>
    </lineage>
</organism>
<dbReference type="PANTHER" id="PTHR33064:SF37">
    <property type="entry name" value="RIBONUCLEASE H"/>
    <property type="match status" value="1"/>
</dbReference>
<keyword evidence="3" id="KW-1185">Reference proteome</keyword>
<evidence type="ECO:0000313" key="3">
    <source>
        <dbReference type="Proteomes" id="UP001165121"/>
    </source>
</evidence>
<protein>
    <submittedName>
        <fullName evidence="2">Unnamed protein product</fullName>
    </submittedName>
</protein>